<dbReference type="EMBL" id="CP003362">
    <property type="protein sequence ID" value="AGB48502.1"/>
    <property type="molecule type" value="Genomic_DNA"/>
</dbReference>
<reference evidence="2" key="1">
    <citation type="submission" date="2012-02" db="EMBL/GenBank/DDBJ databases">
        <title>Complete sequence of chromosome of Methanomethylovorans hollandica DSM 15978.</title>
        <authorList>
            <person name="Lucas S."/>
            <person name="Copeland A."/>
            <person name="Lapidus A."/>
            <person name="Glavina del Rio T."/>
            <person name="Dalin E."/>
            <person name="Tice H."/>
            <person name="Bruce D."/>
            <person name="Goodwin L."/>
            <person name="Pitluck S."/>
            <person name="Peters L."/>
            <person name="Mikhailova N."/>
            <person name="Held B."/>
            <person name="Kyrpides N."/>
            <person name="Mavromatis K."/>
            <person name="Ivanova N."/>
            <person name="Brettin T."/>
            <person name="Detter J.C."/>
            <person name="Han C."/>
            <person name="Larimer F."/>
            <person name="Land M."/>
            <person name="Hauser L."/>
            <person name="Markowitz V."/>
            <person name="Cheng J.-F."/>
            <person name="Hugenholtz P."/>
            <person name="Woyke T."/>
            <person name="Wu D."/>
            <person name="Spring S."/>
            <person name="Schroeder M."/>
            <person name="Brambilla E."/>
            <person name="Klenk H.-P."/>
            <person name="Eisen J.A."/>
        </authorList>
    </citation>
    <scope>NUCLEOTIDE SEQUENCE [LARGE SCALE GENOMIC DNA]</scope>
    <source>
        <strain evidence="2">DSM 15978 / NBRC 107637 / DMS1</strain>
    </source>
</reference>
<proteinExistence type="predicted"/>
<name>L0KSU9_METHD</name>
<accession>L0KSU9</accession>
<keyword evidence="2" id="KW-1185">Reference proteome</keyword>
<dbReference type="RefSeq" id="WP_015323671.1">
    <property type="nucleotide sequence ID" value="NC_019977.1"/>
</dbReference>
<dbReference type="PROSITE" id="PS51257">
    <property type="entry name" value="PROKAR_LIPOPROTEIN"/>
    <property type="match status" value="1"/>
</dbReference>
<evidence type="ECO:0000313" key="2">
    <source>
        <dbReference type="Proteomes" id="UP000010866"/>
    </source>
</evidence>
<dbReference type="HOGENOM" id="CLU_096326_0_0_2"/>
<evidence type="ECO:0008006" key="3">
    <source>
        <dbReference type="Google" id="ProtNLM"/>
    </source>
</evidence>
<dbReference type="OrthoDB" id="148010at2157"/>
<dbReference type="Proteomes" id="UP000010866">
    <property type="component" value="Chromosome"/>
</dbReference>
<organism evidence="1 2">
    <name type="scientific">Methanomethylovorans hollandica (strain DSM 15978 / NBRC 107637 / DMS1)</name>
    <dbReference type="NCBI Taxonomy" id="867904"/>
    <lineage>
        <taxon>Archaea</taxon>
        <taxon>Methanobacteriati</taxon>
        <taxon>Methanobacteriota</taxon>
        <taxon>Stenosarchaea group</taxon>
        <taxon>Methanomicrobia</taxon>
        <taxon>Methanosarcinales</taxon>
        <taxon>Methanosarcinaceae</taxon>
        <taxon>Methanomethylovorans</taxon>
    </lineage>
</organism>
<gene>
    <name evidence="1" type="ordered locus">Metho_0218</name>
</gene>
<dbReference type="STRING" id="867904.Metho_0218"/>
<dbReference type="KEGG" id="mhz:Metho_0218"/>
<dbReference type="AlphaFoldDB" id="L0KSU9"/>
<evidence type="ECO:0000313" key="1">
    <source>
        <dbReference type="EMBL" id="AGB48502.1"/>
    </source>
</evidence>
<sequence length="186" mass="20302" precursor="true">MKKQLSLVLVFVVLFMGFSGCIFKGSDNSNNSSDGPAIPVESVSELVVIKNIPADFEYLGTKPVTADAVSKEYAQAENVVEAAEGIYKSPSLDYYLTVIEFADAMSAESFLTNYKGTFNVLQNNDTLQNIELTGHEATRSMSYSIIGGKQVPRYKYFWNNDSLVFIIGGNSEDPAVGLNFAKATGY</sequence>
<dbReference type="GeneID" id="14408160"/>
<protein>
    <recommendedName>
        <fullName evidence="3">DUF4367 domain-containing protein</fullName>
    </recommendedName>
</protein>